<reference evidence="1" key="1">
    <citation type="submission" date="2019-12" db="EMBL/GenBank/DDBJ databases">
        <authorList>
            <person name="zhang j."/>
            <person name="sun C.M."/>
        </authorList>
    </citation>
    <scope>NUCLEOTIDE SEQUENCE</scope>
    <source>
        <strain evidence="1">NS-1</strain>
    </source>
</reference>
<proteinExistence type="predicted"/>
<evidence type="ECO:0000313" key="2">
    <source>
        <dbReference type="Proteomes" id="UP000665020"/>
    </source>
</evidence>
<protein>
    <submittedName>
        <fullName evidence="1">Uncharacterized protein</fullName>
    </submittedName>
</protein>
<dbReference type="AlphaFoldDB" id="A0A8A7KEK0"/>
<sequence>MGLAELLKISFTNRVKKRNVRGIAERDRKMNLLPSMKKIRTSDLSYKKIGNYNEQYFV</sequence>
<accession>A0A8A7KEK0</accession>
<dbReference type="Proteomes" id="UP000665020">
    <property type="component" value="Chromosome"/>
</dbReference>
<keyword evidence="2" id="KW-1185">Reference proteome</keyword>
<dbReference type="KEGG" id="ifn:GM661_04670"/>
<dbReference type="EMBL" id="CP046640">
    <property type="protein sequence ID" value="QTL97327.1"/>
    <property type="molecule type" value="Genomic_DNA"/>
</dbReference>
<name>A0A8A7KEK0_9FIRM</name>
<gene>
    <name evidence="1" type="ORF">GM661_04670</name>
</gene>
<organism evidence="1 2">
    <name type="scientific">Iocasia fonsfrigidae</name>
    <dbReference type="NCBI Taxonomy" id="2682810"/>
    <lineage>
        <taxon>Bacteria</taxon>
        <taxon>Bacillati</taxon>
        <taxon>Bacillota</taxon>
        <taxon>Clostridia</taxon>
        <taxon>Halanaerobiales</taxon>
        <taxon>Halanaerobiaceae</taxon>
        <taxon>Iocasia</taxon>
    </lineage>
</organism>
<evidence type="ECO:0000313" key="1">
    <source>
        <dbReference type="EMBL" id="QTL97327.1"/>
    </source>
</evidence>